<dbReference type="EMBL" id="JAEUBE010000042">
    <property type="protein sequence ID" value="KAH3671948.1"/>
    <property type="molecule type" value="Genomic_DNA"/>
</dbReference>
<feature type="compositionally biased region" description="Polar residues" evidence="9">
    <location>
        <begin position="1"/>
        <end position="13"/>
    </location>
</feature>
<proteinExistence type="predicted"/>
<evidence type="ECO:0000259" key="10">
    <source>
        <dbReference type="PROSITE" id="PS50042"/>
    </source>
</evidence>
<dbReference type="PANTHER" id="PTHR45638:SF24">
    <property type="entry name" value="CYCLIC NUCLEOTIDE-BINDING DOMAIN PROTEIN (AFU_ORTHOLOGUE AFUA_2G03170)"/>
    <property type="match status" value="1"/>
</dbReference>
<gene>
    <name evidence="12" type="ORF">OGAPHI_000134</name>
</gene>
<dbReference type="InterPro" id="IPR036047">
    <property type="entry name" value="F-box-like_dom_sf"/>
</dbReference>
<reference evidence="12" key="1">
    <citation type="journal article" date="2021" name="Open Biol.">
        <title>Shared evolutionary footprints suggest mitochondrial oxidative damage underlies multiple complex I losses in fungi.</title>
        <authorList>
            <person name="Schikora-Tamarit M.A."/>
            <person name="Marcet-Houben M."/>
            <person name="Nosek J."/>
            <person name="Gabaldon T."/>
        </authorList>
    </citation>
    <scope>NUCLEOTIDE SEQUENCE</scope>
    <source>
        <strain evidence="12">CBS6075</strain>
    </source>
</reference>
<name>A0A9P8PGS0_9ASCO</name>
<keyword evidence="13" id="KW-1185">Reference proteome</keyword>
<dbReference type="CDD" id="cd00038">
    <property type="entry name" value="CAP_ED"/>
    <property type="match status" value="2"/>
</dbReference>
<evidence type="ECO:0000256" key="2">
    <source>
        <dbReference type="ARBA" id="ARBA00022448"/>
    </source>
</evidence>
<dbReference type="SUPFAM" id="SSF52047">
    <property type="entry name" value="RNI-like"/>
    <property type="match status" value="1"/>
</dbReference>
<dbReference type="Gene3D" id="1.20.1280.50">
    <property type="match status" value="1"/>
</dbReference>
<dbReference type="Pfam" id="PF25372">
    <property type="entry name" value="DUF7885"/>
    <property type="match status" value="1"/>
</dbReference>
<comment type="subcellular location">
    <subcellularLocation>
        <location evidence="1">Membrane</location>
        <topology evidence="1">Multi-pass membrane protein</topology>
    </subcellularLocation>
</comment>
<evidence type="ECO:0000256" key="7">
    <source>
        <dbReference type="ARBA" id="ARBA00023286"/>
    </source>
</evidence>
<dbReference type="FunFam" id="2.60.120.10:FF:000057">
    <property type="entry name" value="Cyclic nucleotide-binding domain protein"/>
    <property type="match status" value="1"/>
</dbReference>
<keyword evidence="7" id="KW-1071">Ligand-gated ion channel</keyword>
<feature type="domain" description="Cyclic nucleotide-binding" evidence="10">
    <location>
        <begin position="316"/>
        <end position="426"/>
    </location>
</feature>
<dbReference type="RefSeq" id="XP_046065063.1">
    <property type="nucleotide sequence ID" value="XM_046202110.1"/>
</dbReference>
<keyword evidence="3" id="KW-0812">Transmembrane</keyword>
<evidence type="ECO:0000256" key="5">
    <source>
        <dbReference type="ARBA" id="ARBA00023065"/>
    </source>
</evidence>
<dbReference type="InterPro" id="IPR014710">
    <property type="entry name" value="RmlC-like_jellyroll"/>
</dbReference>
<dbReference type="InterPro" id="IPR006553">
    <property type="entry name" value="Leu-rich_rpt_Cys-con_subtyp"/>
</dbReference>
<dbReference type="InterPro" id="IPR018488">
    <property type="entry name" value="cNMP-bd_CS"/>
</dbReference>
<dbReference type="InterPro" id="IPR018490">
    <property type="entry name" value="cNMP-bd_dom_sf"/>
</dbReference>
<dbReference type="InterPro" id="IPR001810">
    <property type="entry name" value="F-box_dom"/>
</dbReference>
<keyword evidence="6" id="KW-0472">Membrane</keyword>
<dbReference type="GO" id="GO:0016020">
    <property type="term" value="C:membrane"/>
    <property type="evidence" value="ECO:0007669"/>
    <property type="project" value="UniProtKB-SubCell"/>
</dbReference>
<dbReference type="GO" id="GO:0044877">
    <property type="term" value="F:protein-containing complex binding"/>
    <property type="evidence" value="ECO:0007669"/>
    <property type="project" value="TreeGrafter"/>
</dbReference>
<evidence type="ECO:0000256" key="3">
    <source>
        <dbReference type="ARBA" id="ARBA00022692"/>
    </source>
</evidence>
<feature type="region of interest" description="Disordered" evidence="9">
    <location>
        <begin position="1"/>
        <end position="46"/>
    </location>
</feature>
<evidence type="ECO:0000313" key="12">
    <source>
        <dbReference type="EMBL" id="KAH3671948.1"/>
    </source>
</evidence>
<evidence type="ECO:0000256" key="8">
    <source>
        <dbReference type="ARBA" id="ARBA00023303"/>
    </source>
</evidence>
<dbReference type="AlphaFoldDB" id="A0A9P8PGS0"/>
<feature type="region of interest" description="Disordered" evidence="9">
    <location>
        <begin position="63"/>
        <end position="82"/>
    </location>
</feature>
<keyword evidence="2" id="KW-0813">Transport</keyword>
<sequence>MKPTTPFRSNGSQDYKPCRRSPLSDDEVDLFSNTERKRKRSRDLALASQDCVPQRKFEHIQKRQHFEQEDASENSSDDEDYTQITSVPPELLNRLKSFPLFKNAPKSFLTALGRSLQPIQYNPQEYIVKAGEQAKSMYWILRGTVGVTSTDGEALYAELAAGSFFGEIGILFNRPRTATVVARTKVLLGVLTKDALSGVLSDYPTIERLIRDEGQERLSMQQKRKRVPNVPTNLMFQRWEPPSILSRYSADSLTALANDQVPGPSLPPTTETAMPLFSNTNPFDTNSAYIGHVASAPLGNIDNSISVREFLSSLPLFQSLPNEVFHDLALKVEIKDFKTMEYIFRKGDSGRDIYFVVHGEVEVLDPEISNCIFARLGSGKYFGEMAFLSSLSDNHDKLLAETRSADIRAVSDSEVLIVKGNVLEYLCNRYPAVSEDMKITAGERLKSNDSFGDLIQSTNITPQDRMVSSMLISDHDQRPTFKNIAWTGQNSDLDSEYSMSSPAYTPGISTESVTTFDPVDNFAKPVLPPIDSVKRPVEKPSIQLNEPAPNPGVGSLYSFRSTHRSQFTYTPHDHRLRLQSINNGRRRSSVLSSGPLPDSIFLKIFALLDLPHLMRLSVVCKKWKQLLYLGPDLMKTLDLTPWKRDLDDSSLIQITNFVGPRPNIINITGCFHITDAGFTYMINEIGIRGCIKKLYMGDHWNISAMAIMDLSIVAREIDTIDFSNCPKVRDDVIERLISPRDSKYGCPNLQEMDLSYCKYLTDKTMLQIANNTGGKITSLNLTRCTTITDNGFVFWTSNQFPFMKKLVLKDCTFLSDLAISRVVLACPNLEVLDLTFCCVLTDNALALIYLYCKMLKSLNLSFCGSAVSDNSLASISKLAYLEDLQITGCIRVSRQGVDQLLSNLPNLKYLELSQCPRINTYQGNPVEPFEKKPGTRSAFLKVSPHSRIVQVVL</sequence>
<dbReference type="PROSITE" id="PS50042">
    <property type="entry name" value="CNMP_BINDING_3"/>
    <property type="match status" value="2"/>
</dbReference>
<evidence type="ECO:0000256" key="9">
    <source>
        <dbReference type="SAM" id="MobiDB-lite"/>
    </source>
</evidence>
<keyword evidence="5" id="KW-0406">Ion transport</keyword>
<dbReference type="OrthoDB" id="421226at2759"/>
<dbReference type="GO" id="GO:0005221">
    <property type="term" value="F:intracellularly cyclic nucleotide-activated monoatomic cation channel activity"/>
    <property type="evidence" value="ECO:0007669"/>
    <property type="project" value="InterPro"/>
</dbReference>
<dbReference type="GeneID" id="70232102"/>
<feature type="domain" description="F-box" evidence="11">
    <location>
        <begin position="590"/>
        <end position="637"/>
    </location>
</feature>
<dbReference type="InterPro" id="IPR057207">
    <property type="entry name" value="FBXL15_LRR"/>
</dbReference>
<evidence type="ECO:0000256" key="6">
    <source>
        <dbReference type="ARBA" id="ARBA00023136"/>
    </source>
</evidence>
<dbReference type="SMART" id="SM00256">
    <property type="entry name" value="FBOX"/>
    <property type="match status" value="1"/>
</dbReference>
<comment type="caution">
    <text evidence="12">The sequence shown here is derived from an EMBL/GenBank/DDBJ whole genome shotgun (WGS) entry which is preliminary data.</text>
</comment>
<dbReference type="InterPro" id="IPR000595">
    <property type="entry name" value="cNMP-bd_dom"/>
</dbReference>
<organism evidence="12 13">
    <name type="scientific">Ogataea philodendri</name>
    <dbReference type="NCBI Taxonomy" id="1378263"/>
    <lineage>
        <taxon>Eukaryota</taxon>
        <taxon>Fungi</taxon>
        <taxon>Dikarya</taxon>
        <taxon>Ascomycota</taxon>
        <taxon>Saccharomycotina</taxon>
        <taxon>Pichiomycetes</taxon>
        <taxon>Pichiales</taxon>
        <taxon>Pichiaceae</taxon>
        <taxon>Ogataea</taxon>
    </lineage>
</organism>
<dbReference type="Gene3D" id="2.60.120.10">
    <property type="entry name" value="Jelly Rolls"/>
    <property type="match status" value="2"/>
</dbReference>
<dbReference type="PROSITE" id="PS50181">
    <property type="entry name" value="FBOX"/>
    <property type="match status" value="1"/>
</dbReference>
<dbReference type="SMART" id="SM00367">
    <property type="entry name" value="LRR_CC"/>
    <property type="match status" value="7"/>
</dbReference>
<dbReference type="PANTHER" id="PTHR45638">
    <property type="entry name" value="CYCLIC NUCLEOTIDE-GATED CATION CHANNEL SUBUNIT A"/>
    <property type="match status" value="1"/>
</dbReference>
<keyword evidence="8" id="KW-0407">Ion channel</keyword>
<dbReference type="Pfam" id="PF12937">
    <property type="entry name" value="F-box-like"/>
    <property type="match status" value="1"/>
</dbReference>
<dbReference type="InterPro" id="IPR050866">
    <property type="entry name" value="CNG_cation_channel"/>
</dbReference>
<reference evidence="12" key="2">
    <citation type="submission" date="2021-01" db="EMBL/GenBank/DDBJ databases">
        <authorList>
            <person name="Schikora-Tamarit M.A."/>
        </authorList>
    </citation>
    <scope>NUCLEOTIDE SEQUENCE</scope>
    <source>
        <strain evidence="12">CBS6075</strain>
    </source>
</reference>
<evidence type="ECO:0000313" key="13">
    <source>
        <dbReference type="Proteomes" id="UP000769157"/>
    </source>
</evidence>
<dbReference type="SMART" id="SM00100">
    <property type="entry name" value="cNMP"/>
    <property type="match status" value="2"/>
</dbReference>
<feature type="domain" description="Cyclic nucleotide-binding" evidence="10">
    <location>
        <begin position="100"/>
        <end position="217"/>
    </location>
</feature>
<dbReference type="Proteomes" id="UP000769157">
    <property type="component" value="Unassembled WGS sequence"/>
</dbReference>
<dbReference type="Pfam" id="PF00027">
    <property type="entry name" value="cNMP_binding"/>
    <property type="match status" value="2"/>
</dbReference>
<dbReference type="InterPro" id="IPR032675">
    <property type="entry name" value="LRR_dom_sf"/>
</dbReference>
<dbReference type="Gene3D" id="3.80.10.10">
    <property type="entry name" value="Ribonuclease Inhibitor"/>
    <property type="match status" value="2"/>
</dbReference>
<keyword evidence="4" id="KW-1133">Transmembrane helix</keyword>
<evidence type="ECO:0000259" key="11">
    <source>
        <dbReference type="PROSITE" id="PS50181"/>
    </source>
</evidence>
<evidence type="ECO:0000256" key="1">
    <source>
        <dbReference type="ARBA" id="ARBA00004141"/>
    </source>
</evidence>
<feature type="compositionally biased region" description="Acidic residues" evidence="9">
    <location>
        <begin position="69"/>
        <end position="81"/>
    </location>
</feature>
<dbReference type="PROSITE" id="PS00889">
    <property type="entry name" value="CNMP_BINDING_2"/>
    <property type="match status" value="1"/>
</dbReference>
<accession>A0A9P8PGS0</accession>
<protein>
    <submittedName>
        <fullName evidence="12">Uncharacterized protein</fullName>
    </submittedName>
</protein>
<dbReference type="SUPFAM" id="SSF81383">
    <property type="entry name" value="F-box domain"/>
    <property type="match status" value="1"/>
</dbReference>
<dbReference type="SUPFAM" id="SSF51206">
    <property type="entry name" value="cAMP-binding domain-like"/>
    <property type="match status" value="2"/>
</dbReference>
<evidence type="ECO:0000256" key="4">
    <source>
        <dbReference type="ARBA" id="ARBA00022989"/>
    </source>
</evidence>